<name>A0A8X6MYR0_NEPPI</name>
<comment type="caution">
    <text evidence="1">The sequence shown here is derived from an EMBL/GenBank/DDBJ whole genome shotgun (WGS) entry which is preliminary data.</text>
</comment>
<protein>
    <submittedName>
        <fullName evidence="1">Uncharacterized protein</fullName>
    </submittedName>
</protein>
<organism evidence="1 2">
    <name type="scientific">Nephila pilipes</name>
    <name type="common">Giant wood spider</name>
    <name type="synonym">Nephila maculata</name>
    <dbReference type="NCBI Taxonomy" id="299642"/>
    <lineage>
        <taxon>Eukaryota</taxon>
        <taxon>Metazoa</taxon>
        <taxon>Ecdysozoa</taxon>
        <taxon>Arthropoda</taxon>
        <taxon>Chelicerata</taxon>
        <taxon>Arachnida</taxon>
        <taxon>Araneae</taxon>
        <taxon>Araneomorphae</taxon>
        <taxon>Entelegynae</taxon>
        <taxon>Araneoidea</taxon>
        <taxon>Nephilidae</taxon>
        <taxon>Nephila</taxon>
    </lineage>
</organism>
<proteinExistence type="predicted"/>
<sequence>MRNVPIIISLAPGPPLSPNKNKISELLSSSYERKRIAAAFISSCGSAGLTNRPILRRHFAHNESSDNNSFQREVLVVIGV</sequence>
<dbReference type="Proteomes" id="UP000887013">
    <property type="component" value="Unassembled WGS sequence"/>
</dbReference>
<reference evidence="1" key="1">
    <citation type="submission" date="2020-08" db="EMBL/GenBank/DDBJ databases">
        <title>Multicomponent nature underlies the extraordinary mechanical properties of spider dragline silk.</title>
        <authorList>
            <person name="Kono N."/>
            <person name="Nakamura H."/>
            <person name="Mori M."/>
            <person name="Yoshida Y."/>
            <person name="Ohtoshi R."/>
            <person name="Malay A.D."/>
            <person name="Moran D.A.P."/>
            <person name="Tomita M."/>
            <person name="Numata K."/>
            <person name="Arakawa K."/>
        </authorList>
    </citation>
    <scope>NUCLEOTIDE SEQUENCE</scope>
</reference>
<accession>A0A8X6MYR0</accession>
<keyword evidence="2" id="KW-1185">Reference proteome</keyword>
<evidence type="ECO:0000313" key="1">
    <source>
        <dbReference type="EMBL" id="GFS84570.1"/>
    </source>
</evidence>
<dbReference type="AlphaFoldDB" id="A0A8X6MYR0"/>
<gene>
    <name evidence="1" type="ORF">NPIL_179591</name>
</gene>
<evidence type="ECO:0000313" key="2">
    <source>
        <dbReference type="Proteomes" id="UP000887013"/>
    </source>
</evidence>
<dbReference type="EMBL" id="BMAW01098390">
    <property type="protein sequence ID" value="GFS84570.1"/>
    <property type="molecule type" value="Genomic_DNA"/>
</dbReference>